<dbReference type="PANTHER" id="PTHR23504:SF3">
    <property type="entry name" value="MAJOR FACILITATOR SUPERFAMILY (MFS) PROFILE DOMAIN-CONTAINING PROTEIN"/>
    <property type="match status" value="1"/>
</dbReference>
<proteinExistence type="predicted"/>
<dbReference type="PANTHER" id="PTHR23504">
    <property type="entry name" value="MAJOR FACILITATOR SUPERFAMILY DOMAIN-CONTAINING PROTEIN 10"/>
    <property type="match status" value="1"/>
</dbReference>
<feature type="transmembrane region" description="Helical" evidence="7">
    <location>
        <begin position="201"/>
        <end position="223"/>
    </location>
</feature>
<dbReference type="InterPro" id="IPR020846">
    <property type="entry name" value="MFS_dom"/>
</dbReference>
<feature type="transmembrane region" description="Helical" evidence="7">
    <location>
        <begin position="169"/>
        <end position="189"/>
    </location>
</feature>
<evidence type="ECO:0000256" key="3">
    <source>
        <dbReference type="ARBA" id="ARBA00022692"/>
    </source>
</evidence>
<dbReference type="GO" id="GO:0016020">
    <property type="term" value="C:membrane"/>
    <property type="evidence" value="ECO:0007669"/>
    <property type="project" value="UniProtKB-SubCell"/>
</dbReference>
<keyword evidence="2" id="KW-0813">Transport</keyword>
<feature type="transmembrane region" description="Helical" evidence="7">
    <location>
        <begin position="112"/>
        <end position="132"/>
    </location>
</feature>
<dbReference type="PRINTS" id="PR01035">
    <property type="entry name" value="TCRTETA"/>
</dbReference>
<dbReference type="AlphaFoldDB" id="A0AAV9W0Y6"/>
<evidence type="ECO:0000256" key="2">
    <source>
        <dbReference type="ARBA" id="ARBA00022448"/>
    </source>
</evidence>
<evidence type="ECO:0000313" key="10">
    <source>
        <dbReference type="Proteomes" id="UP001370758"/>
    </source>
</evidence>
<organism evidence="9 10">
    <name type="scientific">Arthrobotrys musiformis</name>
    <dbReference type="NCBI Taxonomy" id="47236"/>
    <lineage>
        <taxon>Eukaryota</taxon>
        <taxon>Fungi</taxon>
        <taxon>Dikarya</taxon>
        <taxon>Ascomycota</taxon>
        <taxon>Pezizomycotina</taxon>
        <taxon>Orbiliomycetes</taxon>
        <taxon>Orbiliales</taxon>
        <taxon>Orbiliaceae</taxon>
        <taxon>Arthrobotrys</taxon>
    </lineage>
</organism>
<gene>
    <name evidence="9" type="ORF">TWF481_010465</name>
</gene>
<protein>
    <recommendedName>
        <fullName evidence="8">Major facilitator superfamily (MFS) profile domain-containing protein</fullName>
    </recommendedName>
</protein>
<feature type="compositionally biased region" description="Polar residues" evidence="6">
    <location>
        <begin position="41"/>
        <end position="55"/>
    </location>
</feature>
<dbReference type="SUPFAM" id="SSF103473">
    <property type="entry name" value="MFS general substrate transporter"/>
    <property type="match status" value="1"/>
</dbReference>
<evidence type="ECO:0000259" key="8">
    <source>
        <dbReference type="PROSITE" id="PS50850"/>
    </source>
</evidence>
<evidence type="ECO:0000256" key="6">
    <source>
        <dbReference type="SAM" id="MobiDB-lite"/>
    </source>
</evidence>
<comment type="subcellular location">
    <subcellularLocation>
        <location evidence="1">Membrane</location>
        <topology evidence="1">Multi-pass membrane protein</topology>
    </subcellularLocation>
</comment>
<feature type="transmembrane region" description="Helical" evidence="7">
    <location>
        <begin position="144"/>
        <end position="163"/>
    </location>
</feature>
<dbReference type="InterPro" id="IPR036259">
    <property type="entry name" value="MFS_trans_sf"/>
</dbReference>
<dbReference type="CDD" id="cd17330">
    <property type="entry name" value="MFS_SLC46_TetA_like"/>
    <property type="match status" value="1"/>
</dbReference>
<dbReference type="PROSITE" id="PS50850">
    <property type="entry name" value="MFS"/>
    <property type="match status" value="1"/>
</dbReference>
<feature type="transmembrane region" description="Helical" evidence="7">
    <location>
        <begin position="478"/>
        <end position="499"/>
    </location>
</feature>
<comment type="caution">
    <text evidence="9">The sequence shown here is derived from an EMBL/GenBank/DDBJ whole genome shotgun (WGS) entry which is preliminary data.</text>
</comment>
<keyword evidence="5 7" id="KW-0472">Membrane</keyword>
<dbReference type="Pfam" id="PF07690">
    <property type="entry name" value="MFS_1"/>
    <property type="match status" value="1"/>
</dbReference>
<dbReference type="Proteomes" id="UP001370758">
    <property type="component" value="Unassembled WGS sequence"/>
</dbReference>
<feature type="transmembrane region" description="Helical" evidence="7">
    <location>
        <begin position="317"/>
        <end position="334"/>
    </location>
</feature>
<name>A0AAV9W0Y6_9PEZI</name>
<accession>A0AAV9W0Y6</accession>
<feature type="transmembrane region" description="Helical" evidence="7">
    <location>
        <begin position="446"/>
        <end position="472"/>
    </location>
</feature>
<evidence type="ECO:0000256" key="4">
    <source>
        <dbReference type="ARBA" id="ARBA00022989"/>
    </source>
</evidence>
<dbReference type="Gene3D" id="1.20.1250.20">
    <property type="entry name" value="MFS general substrate transporter like domains"/>
    <property type="match status" value="1"/>
</dbReference>
<dbReference type="InterPro" id="IPR001958">
    <property type="entry name" value="Tet-R_TetA/multi-R_MdtG-like"/>
</dbReference>
<feature type="transmembrane region" description="Helical" evidence="7">
    <location>
        <begin position="409"/>
        <end position="434"/>
    </location>
</feature>
<evidence type="ECO:0000256" key="5">
    <source>
        <dbReference type="ARBA" id="ARBA00023136"/>
    </source>
</evidence>
<feature type="transmembrane region" description="Helical" evidence="7">
    <location>
        <begin position="379"/>
        <end position="397"/>
    </location>
</feature>
<reference evidence="9 10" key="1">
    <citation type="submission" date="2023-08" db="EMBL/GenBank/DDBJ databases">
        <authorList>
            <person name="Palmer J.M."/>
        </authorList>
    </citation>
    <scope>NUCLEOTIDE SEQUENCE [LARGE SCALE GENOMIC DNA]</scope>
    <source>
        <strain evidence="9 10">TWF481</strain>
    </source>
</reference>
<feature type="domain" description="Major facilitator superfamily (MFS) profile" evidence="8">
    <location>
        <begin position="73"/>
        <end position="501"/>
    </location>
</feature>
<feature type="compositionally biased region" description="Polar residues" evidence="6">
    <location>
        <begin position="1"/>
        <end position="10"/>
    </location>
</feature>
<dbReference type="InterPro" id="IPR011701">
    <property type="entry name" value="MFS"/>
</dbReference>
<feature type="region of interest" description="Disordered" evidence="6">
    <location>
        <begin position="1"/>
        <end position="64"/>
    </location>
</feature>
<sequence length="522" mass="55773">MANDPTTRASNAPVDASLGFTADNETTEDTPLLGAGGDISKATTAYESSTNADSDATQDVDAGEDDKPLPMAQILFLCTARLIEPMAFFSIFPYVNKMCKENGSLEDTDAGFYSGIIESLFSLTQMLVMMWWGKAADRFGRKPVLVFSMVGVTVATSLFGMATTIWEMVVFRCLAGVFAGTIVTIRTMISEQSTVKTQARAFSLFAFTGNLGILFGPLIGGALAEPASQYPGIFRGIPFFERYPYALSSFAVGGVGLVITVICAVNVEETLPSKIAARNGGEETGAGPSAPAKDTMSTWELINAPGVGLVLYTYQHIMLLAFAYTAVTPVFWFTPVALGGLGLSPLQISLFMSLNGLSQAVWLLLVFPPLQNRIGTNGVLRACATAYPAFLAIPPLLNLLLRGGFSTTFWIGAPILMAVGCGVAMSFTAIQLALNDVVPSPQVLGTLNGLCLAMASGVRAFSPALFASLFAVNARTQWLLGHAIWGLLVVIAFGFTVVSRRMPDYDELRKRRERKNNAGVDR</sequence>
<evidence type="ECO:0000256" key="1">
    <source>
        <dbReference type="ARBA" id="ARBA00004141"/>
    </source>
</evidence>
<feature type="transmembrane region" description="Helical" evidence="7">
    <location>
        <begin position="74"/>
        <end position="92"/>
    </location>
</feature>
<dbReference type="GO" id="GO:0022857">
    <property type="term" value="F:transmembrane transporter activity"/>
    <property type="evidence" value="ECO:0007669"/>
    <property type="project" value="InterPro"/>
</dbReference>
<keyword evidence="10" id="KW-1185">Reference proteome</keyword>
<dbReference type="EMBL" id="JAVHJL010000007">
    <property type="protein sequence ID" value="KAK6500107.1"/>
    <property type="molecule type" value="Genomic_DNA"/>
</dbReference>
<evidence type="ECO:0000256" key="7">
    <source>
        <dbReference type="SAM" id="Phobius"/>
    </source>
</evidence>
<feature type="transmembrane region" description="Helical" evidence="7">
    <location>
        <begin position="243"/>
        <end position="265"/>
    </location>
</feature>
<evidence type="ECO:0000313" key="9">
    <source>
        <dbReference type="EMBL" id="KAK6500107.1"/>
    </source>
</evidence>
<keyword evidence="4 7" id="KW-1133">Transmembrane helix</keyword>
<keyword evidence="3 7" id="KW-0812">Transmembrane</keyword>